<dbReference type="PANTHER" id="PTHR47965:SF22">
    <property type="entry name" value="EUKARYOTIC ASPARTYL PROTEASE FAMILY PROTEIN"/>
    <property type="match status" value="1"/>
</dbReference>
<evidence type="ECO:0000259" key="7">
    <source>
        <dbReference type="PROSITE" id="PS51767"/>
    </source>
</evidence>
<dbReference type="Pfam" id="PF14543">
    <property type="entry name" value="TAXi_N"/>
    <property type="match status" value="1"/>
</dbReference>
<dbReference type="InterPro" id="IPR032799">
    <property type="entry name" value="TAXi_C"/>
</dbReference>
<keyword evidence="3" id="KW-0964">Secreted</keyword>
<protein>
    <recommendedName>
        <fullName evidence="7">Peptidase A1 domain-containing protein</fullName>
    </recommendedName>
</protein>
<dbReference type="InterPro" id="IPR021109">
    <property type="entry name" value="Peptidase_aspartic_dom_sf"/>
</dbReference>
<dbReference type="InterPro" id="IPR033121">
    <property type="entry name" value="PEPTIDASE_A1"/>
</dbReference>
<proteinExistence type="inferred from homology"/>
<feature type="signal peptide" evidence="6">
    <location>
        <begin position="1"/>
        <end position="18"/>
    </location>
</feature>
<dbReference type="SUPFAM" id="SSF50630">
    <property type="entry name" value="Acid proteases"/>
    <property type="match status" value="1"/>
</dbReference>
<sequence length="673" mass="72575">MHVFLIMGLFSASTNLLARDPTYEPIPLVVLLHGLLRPSSKLLARTQTRIPAFPTMNSLAHSILKFEHEMNSLAHLSQIRVPPGCEISNCGGARGSGNAAKAQQAKTRRGVDVITEGLPSLHFTTNGTLLSSHHQHDSGAGTRVSSTLNTGDDGGHRRRSCQRLRHRLDFIFSLRERSFVLVFAPDVNLCSSSYRSWLTLIPNQVAATTKTVTRCDQPKTSPATAAPTTNLDDEGQRICDLRSPPFQARTELLPHESRVTASVEWRMGFGVSGVKKTENGDGSYEWAAVMVERTIKLGWWSYQGQFLWVDCDTNYISSTYRPARCRSAQCSLARSTACGDCFSAPRPGCNNNTCGLTPDNTITHTATSGELAEDTVSVQSTNGFNPGRNVTVSRFLFSCAPSFLLQGLATGVSGMAGLGRTKIALPSQLASAFSFHRKFAVCLSSSKGVAFFGDGPYVLLPNIDASQLLTFTPLLLNPVSTASAFSQGEPSAEYFIGVKSIRIDGKAVRFNTTLLSINKHDGVGGTKISSVNPYTVLEASIFKAVTEAFVKASAARNIKRVAGVAPFEVCFSNENVGATRLGAAVPTIELVLQNQKTIWRIFGANSMVSVSDKVLCLGFVNGGETPRTSIVIGGYQLENNLLQFDLAASRLGFSSLLFGIRTTCANFNFTSGV</sequence>
<dbReference type="GO" id="GO:0006508">
    <property type="term" value="P:proteolysis"/>
    <property type="evidence" value="ECO:0007669"/>
    <property type="project" value="InterPro"/>
</dbReference>
<name>A0A4D6N0Y5_VIGUN</name>
<feature type="region of interest" description="Disordered" evidence="5">
    <location>
        <begin position="130"/>
        <end position="158"/>
    </location>
</feature>
<dbReference type="EMBL" id="CP039353">
    <property type="protein sequence ID" value="QCE06928.1"/>
    <property type="molecule type" value="Genomic_DNA"/>
</dbReference>
<dbReference type="GO" id="GO:0005576">
    <property type="term" value="C:extracellular region"/>
    <property type="evidence" value="ECO:0007669"/>
    <property type="project" value="UniProtKB-SubCell"/>
</dbReference>
<feature type="chain" id="PRO_5020025808" description="Peptidase A1 domain-containing protein" evidence="6">
    <location>
        <begin position="19"/>
        <end position="673"/>
    </location>
</feature>
<keyword evidence="9" id="KW-1185">Reference proteome</keyword>
<dbReference type="FunFam" id="2.40.70.10:FF:000045">
    <property type="entry name" value="Basic 7S globulin"/>
    <property type="match status" value="1"/>
</dbReference>
<dbReference type="GO" id="GO:0005794">
    <property type="term" value="C:Golgi apparatus"/>
    <property type="evidence" value="ECO:0007669"/>
    <property type="project" value="TreeGrafter"/>
</dbReference>
<dbReference type="Proteomes" id="UP000501690">
    <property type="component" value="Linkage Group LG9"/>
</dbReference>
<dbReference type="Pfam" id="PF14541">
    <property type="entry name" value="TAXi_C"/>
    <property type="match status" value="1"/>
</dbReference>
<dbReference type="InterPro" id="IPR001461">
    <property type="entry name" value="Aspartic_peptidase_A1"/>
</dbReference>
<evidence type="ECO:0000256" key="3">
    <source>
        <dbReference type="ARBA" id="ARBA00022525"/>
    </source>
</evidence>
<dbReference type="FunFam" id="2.40.70.10:FF:000041">
    <property type="entry name" value="Basic 7S globulin"/>
    <property type="match status" value="1"/>
</dbReference>
<organism evidence="8 9">
    <name type="scientific">Vigna unguiculata</name>
    <name type="common">Cowpea</name>
    <dbReference type="NCBI Taxonomy" id="3917"/>
    <lineage>
        <taxon>Eukaryota</taxon>
        <taxon>Viridiplantae</taxon>
        <taxon>Streptophyta</taxon>
        <taxon>Embryophyta</taxon>
        <taxon>Tracheophyta</taxon>
        <taxon>Spermatophyta</taxon>
        <taxon>Magnoliopsida</taxon>
        <taxon>eudicotyledons</taxon>
        <taxon>Gunneridae</taxon>
        <taxon>Pentapetalae</taxon>
        <taxon>rosids</taxon>
        <taxon>fabids</taxon>
        <taxon>Fabales</taxon>
        <taxon>Fabaceae</taxon>
        <taxon>Papilionoideae</taxon>
        <taxon>50 kb inversion clade</taxon>
        <taxon>NPAAA clade</taxon>
        <taxon>indigoferoid/millettioid clade</taxon>
        <taxon>Phaseoleae</taxon>
        <taxon>Vigna</taxon>
    </lineage>
</organism>
<dbReference type="Gene3D" id="2.40.70.10">
    <property type="entry name" value="Acid Proteases"/>
    <property type="match status" value="2"/>
</dbReference>
<comment type="similarity">
    <text evidence="2">Belongs to the peptidase A1 family.</text>
</comment>
<evidence type="ECO:0000256" key="5">
    <source>
        <dbReference type="SAM" id="MobiDB-lite"/>
    </source>
</evidence>
<gene>
    <name evidence="8" type="ORF">DEO72_LG9g1942</name>
</gene>
<reference evidence="8 9" key="1">
    <citation type="submission" date="2019-04" db="EMBL/GenBank/DDBJ databases">
        <title>An improved genome assembly and genetic linkage map for asparagus bean, Vigna unguiculata ssp. sesquipedialis.</title>
        <authorList>
            <person name="Xia Q."/>
            <person name="Zhang R."/>
            <person name="Dong Y."/>
        </authorList>
    </citation>
    <scope>NUCLEOTIDE SEQUENCE [LARGE SCALE GENOMIC DNA]</scope>
    <source>
        <tissue evidence="8">Leaf</tissue>
    </source>
</reference>
<dbReference type="InterPro" id="IPR032861">
    <property type="entry name" value="TAXi_N"/>
</dbReference>
<comment type="subcellular location">
    <subcellularLocation>
        <location evidence="1">Secreted</location>
        <location evidence="1">Extracellular space</location>
    </subcellularLocation>
</comment>
<keyword evidence="4 6" id="KW-0732">Signal</keyword>
<evidence type="ECO:0000256" key="6">
    <source>
        <dbReference type="SAM" id="SignalP"/>
    </source>
</evidence>
<dbReference type="CDD" id="cd05489">
    <property type="entry name" value="xylanase_inhibitor_I_like"/>
    <property type="match status" value="1"/>
</dbReference>
<dbReference type="AlphaFoldDB" id="A0A4D6N0Y5"/>
<dbReference type="PROSITE" id="PS51767">
    <property type="entry name" value="PEPTIDASE_A1"/>
    <property type="match status" value="1"/>
</dbReference>
<dbReference type="GO" id="GO:0004190">
    <property type="term" value="F:aspartic-type endopeptidase activity"/>
    <property type="evidence" value="ECO:0007669"/>
    <property type="project" value="InterPro"/>
</dbReference>
<evidence type="ECO:0000313" key="9">
    <source>
        <dbReference type="Proteomes" id="UP000501690"/>
    </source>
</evidence>
<evidence type="ECO:0000313" key="8">
    <source>
        <dbReference type="EMBL" id="QCE06928.1"/>
    </source>
</evidence>
<evidence type="ECO:0000256" key="2">
    <source>
        <dbReference type="ARBA" id="ARBA00007447"/>
    </source>
</evidence>
<dbReference type="PANTHER" id="PTHR47965">
    <property type="entry name" value="ASPARTYL PROTEASE-RELATED"/>
    <property type="match status" value="1"/>
</dbReference>
<dbReference type="InterPro" id="IPR033868">
    <property type="entry name" value="Xylanase_inhibitor_I-like"/>
</dbReference>
<dbReference type="GO" id="GO:0005886">
    <property type="term" value="C:plasma membrane"/>
    <property type="evidence" value="ECO:0007669"/>
    <property type="project" value="TreeGrafter"/>
</dbReference>
<evidence type="ECO:0000256" key="1">
    <source>
        <dbReference type="ARBA" id="ARBA00004239"/>
    </source>
</evidence>
<feature type="domain" description="Peptidase A1" evidence="7">
    <location>
        <begin position="283"/>
        <end position="654"/>
    </location>
</feature>
<evidence type="ECO:0000256" key="4">
    <source>
        <dbReference type="ARBA" id="ARBA00022729"/>
    </source>
</evidence>
<accession>A0A4D6N0Y5</accession>